<feature type="domain" description="BD-FAE-like" evidence="3">
    <location>
        <begin position="40"/>
        <end position="262"/>
    </location>
</feature>
<sequence>MDSGSDFMKNFTPPPFVPPEGAETFKDIQYSSHGHVRQKLDLYPPKHGKSGDSTLPLIVYIHGGAFMFGSKESPWMPSRLIANGYAIASLDYRLSGDAVFPAAVEDCKAAVRWLRAHAAEYRLNPGRFIAFGESAGAHHAVFLGVTSPAGVGDELDVGDHLDQSSAVQGVVDYYGPSDFLQMDAHGMPDGKNQPHDPPGSPESLYVGAAGGIQNEPDKAARANPIAYLSEAKAHGVPPFFISHGVNDHVVPYHQSILLHEALKKVGVAVTFHPVEGADHIFGGMSQEQSDDLDKRTDEFLASLP</sequence>
<keyword evidence="1" id="KW-0378">Hydrolase</keyword>
<evidence type="ECO:0000259" key="3">
    <source>
        <dbReference type="Pfam" id="PF20434"/>
    </source>
</evidence>
<keyword evidence="5" id="KW-1185">Reference proteome</keyword>
<dbReference type="SUPFAM" id="SSF53474">
    <property type="entry name" value="alpha/beta-Hydrolases"/>
    <property type="match status" value="1"/>
</dbReference>
<evidence type="ECO:0000256" key="1">
    <source>
        <dbReference type="ARBA" id="ARBA00022801"/>
    </source>
</evidence>
<dbReference type="InParanoid" id="A0A2P5I7J1"/>
<dbReference type="InterPro" id="IPR049492">
    <property type="entry name" value="BD-FAE-like_dom"/>
</dbReference>
<dbReference type="Pfam" id="PF20434">
    <property type="entry name" value="BD-FAE"/>
    <property type="match status" value="1"/>
</dbReference>
<dbReference type="InterPro" id="IPR050300">
    <property type="entry name" value="GDXG_lipolytic_enzyme"/>
</dbReference>
<dbReference type="Gene3D" id="3.40.50.1820">
    <property type="entry name" value="alpha/beta hydrolase"/>
    <property type="match status" value="1"/>
</dbReference>
<evidence type="ECO:0000256" key="2">
    <source>
        <dbReference type="SAM" id="MobiDB-lite"/>
    </source>
</evidence>
<feature type="region of interest" description="Disordered" evidence="2">
    <location>
        <begin position="282"/>
        <end position="304"/>
    </location>
</feature>
<name>A0A2P5I7J1_DIAHE</name>
<proteinExistence type="predicted"/>
<dbReference type="AlphaFoldDB" id="A0A2P5I7J1"/>
<dbReference type="PANTHER" id="PTHR48081">
    <property type="entry name" value="AB HYDROLASE SUPERFAMILY PROTEIN C4A8.06C"/>
    <property type="match status" value="1"/>
</dbReference>
<protein>
    <recommendedName>
        <fullName evidence="3">BD-FAE-like domain-containing protein</fullName>
    </recommendedName>
</protein>
<gene>
    <name evidence="4" type="ORF">DHEL01_v203142</name>
</gene>
<dbReference type="PANTHER" id="PTHR48081:SF13">
    <property type="entry name" value="ALPHA_BETA HYDROLASE"/>
    <property type="match status" value="1"/>
</dbReference>
<comment type="caution">
    <text evidence="4">The sequence shown here is derived from an EMBL/GenBank/DDBJ whole genome shotgun (WGS) entry which is preliminary data.</text>
</comment>
<reference evidence="4" key="1">
    <citation type="submission" date="2017-09" db="EMBL/GenBank/DDBJ databases">
        <title>Polyketide synthases of a Diaporthe helianthi virulent isolate.</title>
        <authorList>
            <person name="Baroncelli R."/>
        </authorList>
    </citation>
    <scope>NUCLEOTIDE SEQUENCE [LARGE SCALE GENOMIC DNA]</scope>
    <source>
        <strain evidence="4">7/96</strain>
    </source>
</reference>
<accession>A0A2P5I7J1</accession>
<dbReference type="InterPro" id="IPR029058">
    <property type="entry name" value="AB_hydrolase_fold"/>
</dbReference>
<dbReference type="Proteomes" id="UP000094444">
    <property type="component" value="Unassembled WGS sequence"/>
</dbReference>
<dbReference type="OrthoDB" id="19653at2759"/>
<evidence type="ECO:0000313" key="5">
    <source>
        <dbReference type="Proteomes" id="UP000094444"/>
    </source>
</evidence>
<dbReference type="GO" id="GO:0016787">
    <property type="term" value="F:hydrolase activity"/>
    <property type="evidence" value="ECO:0007669"/>
    <property type="project" value="UniProtKB-KW"/>
</dbReference>
<organism evidence="4 5">
    <name type="scientific">Diaporthe helianthi</name>
    <dbReference type="NCBI Taxonomy" id="158607"/>
    <lineage>
        <taxon>Eukaryota</taxon>
        <taxon>Fungi</taxon>
        <taxon>Dikarya</taxon>
        <taxon>Ascomycota</taxon>
        <taxon>Pezizomycotina</taxon>
        <taxon>Sordariomycetes</taxon>
        <taxon>Sordariomycetidae</taxon>
        <taxon>Diaporthales</taxon>
        <taxon>Diaporthaceae</taxon>
        <taxon>Diaporthe</taxon>
    </lineage>
</organism>
<dbReference type="STRING" id="158607.A0A2P5I7J1"/>
<evidence type="ECO:0000313" key="4">
    <source>
        <dbReference type="EMBL" id="POS78469.1"/>
    </source>
</evidence>
<dbReference type="EMBL" id="MAVT02000184">
    <property type="protein sequence ID" value="POS78469.1"/>
    <property type="molecule type" value="Genomic_DNA"/>
</dbReference>